<protein>
    <submittedName>
        <fullName evidence="10">Exodeoxyribonuclease III</fullName>
    </submittedName>
</protein>
<dbReference type="GO" id="GO:0003677">
    <property type="term" value="F:DNA binding"/>
    <property type="evidence" value="ECO:0007669"/>
    <property type="project" value="InterPro"/>
</dbReference>
<sequence>MTILCEGAALKKFVSWNVNGIRAIVRKNFMEVFDAQNADCFGVQETKCQEGQVELDLPGYYQTWSYAEKKGYSGTAVFSREKPIQVVRKTGLEVADVEGRICACEFEPYWFVSVYSPNSQDQLQRLSIREEWDAHLTHLLDDMAKDKPVILCGDLNVAHEPIDLKDPEKNAGHAGFTDAERDDLTRLLDSGFTDTFRYLHPDQADTYTWWSYRERGRLSNTGWRLDYFLVSNDLRDKISGAACLMDIEGSDHCPITLELDI</sequence>
<dbReference type="EMBL" id="AP025285">
    <property type="protein sequence ID" value="BDC90307.1"/>
    <property type="molecule type" value="Genomic_DNA"/>
</dbReference>
<dbReference type="AlphaFoldDB" id="A0AAU9C8Z7"/>
<dbReference type="SUPFAM" id="SSF56219">
    <property type="entry name" value="DNase I-like"/>
    <property type="match status" value="1"/>
</dbReference>
<dbReference type="InterPro" id="IPR004808">
    <property type="entry name" value="AP_endonuc_1"/>
</dbReference>
<evidence type="ECO:0000259" key="9">
    <source>
        <dbReference type="Pfam" id="PF03372"/>
    </source>
</evidence>
<feature type="active site" evidence="6">
    <location>
        <position position="115"/>
    </location>
</feature>
<proteinExistence type="inferred from homology"/>
<evidence type="ECO:0000256" key="4">
    <source>
        <dbReference type="ARBA" id="ARBA00022801"/>
    </source>
</evidence>
<accession>A0AAU9C8Z7</accession>
<feature type="active site" description="Proton acceptor" evidence="6">
    <location>
        <position position="252"/>
    </location>
</feature>
<keyword evidence="11" id="KW-1185">Reference proteome</keyword>
<keyword evidence="7" id="KW-0464">Manganese</keyword>
<feature type="binding site" evidence="7">
    <location>
        <position position="251"/>
    </location>
    <ligand>
        <name>Mg(2+)</name>
        <dbReference type="ChEBI" id="CHEBI:18420"/>
        <label>1</label>
    </ligand>
</feature>
<feature type="domain" description="Endonuclease/exonuclease/phosphatase" evidence="9">
    <location>
        <begin position="14"/>
        <end position="252"/>
    </location>
</feature>
<reference evidence="10" key="1">
    <citation type="submission" date="2021-11" db="EMBL/GenBank/DDBJ databases">
        <title>Complete genome sequence of Atopobiaceae bacterium TOC12.</title>
        <authorList>
            <person name="Morinaga K."/>
            <person name="Kusada H."/>
            <person name="Tamaki H."/>
        </authorList>
    </citation>
    <scope>NUCLEOTIDE SEQUENCE</scope>
    <source>
        <strain evidence="10">TOC12</strain>
    </source>
</reference>
<feature type="active site" description="Proton donor/acceptor" evidence="6">
    <location>
        <position position="154"/>
    </location>
</feature>
<dbReference type="PANTHER" id="PTHR22748">
    <property type="entry name" value="AP ENDONUCLEASE"/>
    <property type="match status" value="1"/>
</dbReference>
<dbReference type="PROSITE" id="PS51435">
    <property type="entry name" value="AP_NUCLEASE_F1_4"/>
    <property type="match status" value="1"/>
</dbReference>
<feature type="binding site" evidence="7">
    <location>
        <position position="45"/>
    </location>
    <ligand>
        <name>Mg(2+)</name>
        <dbReference type="ChEBI" id="CHEBI:18420"/>
        <label>1</label>
    </ligand>
</feature>
<keyword evidence="3 7" id="KW-0479">Metal-binding</keyword>
<evidence type="ECO:0000256" key="5">
    <source>
        <dbReference type="ARBA" id="ARBA00022842"/>
    </source>
</evidence>
<keyword evidence="5 7" id="KW-0460">Magnesium</keyword>
<dbReference type="InterPro" id="IPR005135">
    <property type="entry name" value="Endo/exonuclease/phosphatase"/>
</dbReference>
<dbReference type="Pfam" id="PF03372">
    <property type="entry name" value="Exo_endo_phos"/>
    <property type="match status" value="1"/>
</dbReference>
<feature type="binding site" evidence="7">
    <location>
        <position position="17"/>
    </location>
    <ligand>
        <name>Mg(2+)</name>
        <dbReference type="ChEBI" id="CHEBI:18420"/>
        <label>1</label>
    </ligand>
</feature>
<dbReference type="GO" id="GO:0006284">
    <property type="term" value="P:base-excision repair"/>
    <property type="evidence" value="ECO:0007669"/>
    <property type="project" value="TreeGrafter"/>
</dbReference>
<evidence type="ECO:0000313" key="10">
    <source>
        <dbReference type="EMBL" id="BDC90307.1"/>
    </source>
</evidence>
<dbReference type="InterPro" id="IPR036691">
    <property type="entry name" value="Endo/exonu/phosph_ase_sf"/>
</dbReference>
<evidence type="ECO:0000313" key="11">
    <source>
        <dbReference type="Proteomes" id="UP001431186"/>
    </source>
</evidence>
<dbReference type="GO" id="GO:0008081">
    <property type="term" value="F:phosphoric diester hydrolase activity"/>
    <property type="evidence" value="ECO:0007669"/>
    <property type="project" value="TreeGrafter"/>
</dbReference>
<dbReference type="InterPro" id="IPR020848">
    <property type="entry name" value="AP_endonuclease_F1_CS"/>
</dbReference>
<dbReference type="PROSITE" id="PS00728">
    <property type="entry name" value="AP_NUCLEASE_F1_3"/>
    <property type="match status" value="1"/>
</dbReference>
<dbReference type="CDD" id="cd09087">
    <property type="entry name" value="Ape1-like_AP-endo"/>
    <property type="match status" value="1"/>
</dbReference>
<evidence type="ECO:0000256" key="8">
    <source>
        <dbReference type="PIRSR" id="PIRSR604808-3"/>
    </source>
</evidence>
<name>A0AAU9C8Z7_9ACTN</name>
<dbReference type="NCBIfam" id="TIGR00633">
    <property type="entry name" value="xth"/>
    <property type="match status" value="1"/>
</dbReference>
<evidence type="ECO:0000256" key="3">
    <source>
        <dbReference type="ARBA" id="ARBA00022723"/>
    </source>
</evidence>
<dbReference type="GO" id="GO:0046872">
    <property type="term" value="F:metal ion binding"/>
    <property type="evidence" value="ECO:0007669"/>
    <property type="project" value="UniProtKB-KW"/>
</dbReference>
<feature type="site" description="Interaction with DNA substrate" evidence="8">
    <location>
        <position position="252"/>
    </location>
</feature>
<dbReference type="PANTHER" id="PTHR22748:SF6">
    <property type="entry name" value="DNA-(APURINIC OR APYRIMIDINIC SITE) ENDONUCLEASE"/>
    <property type="match status" value="1"/>
</dbReference>
<dbReference type="Gene3D" id="3.60.10.10">
    <property type="entry name" value="Endonuclease/exonuclease/phosphatase"/>
    <property type="match status" value="1"/>
</dbReference>
<evidence type="ECO:0000256" key="6">
    <source>
        <dbReference type="PIRSR" id="PIRSR604808-1"/>
    </source>
</evidence>
<keyword evidence="4" id="KW-0378">Hydrolase</keyword>
<comment type="similarity">
    <text evidence="2">Belongs to the DNA repair enzymes AP/ExoA family.</text>
</comment>
<evidence type="ECO:0000256" key="7">
    <source>
        <dbReference type="PIRSR" id="PIRSR604808-2"/>
    </source>
</evidence>
<evidence type="ECO:0000256" key="1">
    <source>
        <dbReference type="ARBA" id="ARBA00001936"/>
    </source>
</evidence>
<organism evidence="10 11">
    <name type="scientific">Leptogranulimonas caecicola</name>
    <dbReference type="NCBI Taxonomy" id="2894156"/>
    <lineage>
        <taxon>Bacteria</taxon>
        <taxon>Bacillati</taxon>
        <taxon>Actinomycetota</taxon>
        <taxon>Coriobacteriia</taxon>
        <taxon>Coriobacteriales</taxon>
        <taxon>Kribbibacteriaceae</taxon>
        <taxon>Leptogranulimonas</taxon>
    </lineage>
</organism>
<feature type="binding site" evidence="7">
    <location>
        <position position="252"/>
    </location>
    <ligand>
        <name>Mg(2+)</name>
        <dbReference type="ChEBI" id="CHEBI:18420"/>
        <label>1</label>
    </ligand>
</feature>
<dbReference type="GO" id="GO:0003906">
    <property type="term" value="F:DNA-(apurinic or apyrimidinic site) endonuclease activity"/>
    <property type="evidence" value="ECO:0007669"/>
    <property type="project" value="TreeGrafter"/>
</dbReference>
<feature type="site" description="Transition state stabilizer" evidence="8">
    <location>
        <position position="156"/>
    </location>
</feature>
<dbReference type="Proteomes" id="UP001431186">
    <property type="component" value="Chromosome"/>
</dbReference>
<dbReference type="GO" id="GO:0008311">
    <property type="term" value="F:double-stranded DNA 3'-5' DNA exonuclease activity"/>
    <property type="evidence" value="ECO:0007669"/>
    <property type="project" value="TreeGrafter"/>
</dbReference>
<comment type="cofactor">
    <cofactor evidence="7">
        <name>Mg(2+)</name>
        <dbReference type="ChEBI" id="CHEBI:18420"/>
    </cofactor>
    <cofactor evidence="7">
        <name>Mn(2+)</name>
        <dbReference type="ChEBI" id="CHEBI:29035"/>
    </cofactor>
    <text evidence="7">Probably binds two magnesium or manganese ions per subunit.</text>
</comment>
<feature type="binding site" evidence="7">
    <location>
        <position position="154"/>
    </location>
    <ligand>
        <name>Mg(2+)</name>
        <dbReference type="ChEBI" id="CHEBI:18420"/>
        <label>1</label>
    </ligand>
</feature>
<dbReference type="NCBIfam" id="TIGR00195">
    <property type="entry name" value="exoDNase_III"/>
    <property type="match status" value="1"/>
</dbReference>
<comment type="cofactor">
    <cofactor evidence="1">
        <name>Mn(2+)</name>
        <dbReference type="ChEBI" id="CHEBI:29035"/>
    </cofactor>
</comment>
<dbReference type="KEGG" id="lcal:ATTO_01790"/>
<evidence type="ECO:0000256" key="2">
    <source>
        <dbReference type="ARBA" id="ARBA00007092"/>
    </source>
</evidence>
<feature type="site" description="Important for catalytic activity" evidence="8">
    <location>
        <position position="226"/>
    </location>
</feature>
<gene>
    <name evidence="10" type="primary">xthA</name>
    <name evidence="10" type="ORF">ATTO_01790</name>
</gene>
<feature type="binding site" evidence="7">
    <location>
        <position position="156"/>
    </location>
    <ligand>
        <name>Mg(2+)</name>
        <dbReference type="ChEBI" id="CHEBI:18420"/>
        <label>1</label>
    </ligand>
</feature>